<keyword evidence="10" id="KW-1185">Reference proteome</keyword>
<keyword evidence="5 7" id="KW-0472">Membrane</keyword>
<feature type="transmembrane region" description="Helical" evidence="7">
    <location>
        <begin position="364"/>
        <end position="386"/>
    </location>
</feature>
<feature type="transmembrane region" description="Helical" evidence="7">
    <location>
        <begin position="12"/>
        <end position="32"/>
    </location>
</feature>
<feature type="domain" description="ABC3 transporter permease C-terminal" evidence="8">
    <location>
        <begin position="919"/>
        <end position="1033"/>
    </location>
</feature>
<comment type="caution">
    <text evidence="9">The sequence shown here is derived from an EMBL/GenBank/DDBJ whole genome shotgun (WGS) entry which is preliminary data.</text>
</comment>
<keyword evidence="4 7" id="KW-1133">Transmembrane helix</keyword>
<evidence type="ECO:0000256" key="2">
    <source>
        <dbReference type="ARBA" id="ARBA00022475"/>
    </source>
</evidence>
<proteinExistence type="inferred from homology"/>
<evidence type="ECO:0000313" key="10">
    <source>
        <dbReference type="Proteomes" id="UP000320244"/>
    </source>
</evidence>
<dbReference type="EMBL" id="VCQV01000024">
    <property type="protein sequence ID" value="TWP34846.1"/>
    <property type="molecule type" value="Genomic_DNA"/>
</dbReference>
<dbReference type="PROSITE" id="PS51257">
    <property type="entry name" value="PROKAR_LIPOPROTEIN"/>
    <property type="match status" value="1"/>
</dbReference>
<dbReference type="Pfam" id="PF02687">
    <property type="entry name" value="FtsX"/>
    <property type="match status" value="2"/>
</dbReference>
<feature type="transmembrane region" description="Helical" evidence="7">
    <location>
        <begin position="912"/>
        <end position="936"/>
    </location>
</feature>
<sequence length="1050" mass="108549">MLRALRYRWVQGVALGLLAALVTGCAVFAPWYDRALQQSMVRTALSRAAVDVSGVRVMTQTPESRDAQPVTTSRLVGSVPQSIRQYFGSPVQSSSVQVGTHPVTAGSRIGQLVWRSGMCRQLLFTAGRCPASKNDIAISAQDAKLFGWQVGSTIPVAEVFSSVKPAVAPHRTLRVVGIYRPDSMRSAYWFGSGPTGYAGTSHPLPGQDSGGGATSHDWWFSPATTFAGKRAWTGHAGPGTSWMGVVNEIDLPMAAGRVGVDQLLSLAPRVQAYANKPPTISYTIGWTPTITPGAIVSTGIGDLAARARHGREQANALVPLFMVQLALLAALTLWLVLGAAMESRRPEVALARLRGFSRRRARRMLLAEVGPVVGLGGVAGVAGAALLTWAAEHTWLAAGTPFEVRWPVWATAGAVVVGLTGMAWVRARSTARADPAQLLRRVPPRRAGWAIGAGDLLVIVLAGAAFVAAAIGSLTGIAGMAAPTLLALTAGLLLAHLLGPGTARLGRWMLRRGGISGGLALLQTGRRPSTRKVIATITVATALLVFAGDAVLVGARNRGARAEAETGAAAVSTINSPDVGSVQAAVHQADPTGRAATTIAMVSSPGQQGTTTVAVDPAAFARIGQFPGLDVAGIPWDKLAPKDRAIQVTGTTMTVRATSAKLTTTGRSTSLVPVQLRAIIVDSHSQQQEIALGALPVAGSAPHTLSAPIGCANGCLLTGFDFYAPGGVTAPLTGRVTLRAMSVSGHPLTLGEAGAWRNTTAATNGSTTVSDAAGGGLVIGFRQSGTSDVTLGSTSVPSTFPALVAGPLPAGSQGNHFQAPGLDGLLQRMTRVGSLPFVPGAPPDSSLVNIASLQRLGALPASTIQVQVWYARDNPTLIGKVTAALEREGIAAPSTTTTGAALHRYDQTATTWALQLGVVVGAVAAIIAALTLLIAVTTTWRLRSRDYAALRMTGLSSRRLRLISIGEQLPVVVLSVLLGVACGVVGAQVAMPKIPLFDTPPDIPIINYGAAWAAVAAAGIGALIVLGAVGWVSGRWVARRARLTRLREAV</sequence>
<dbReference type="InterPro" id="IPR003838">
    <property type="entry name" value="ABC3_permease_C"/>
</dbReference>
<feature type="transmembrane region" description="Helical" evidence="7">
    <location>
        <begin position="448"/>
        <end position="471"/>
    </location>
</feature>
<dbReference type="PANTHER" id="PTHR30572:SF4">
    <property type="entry name" value="ABC TRANSPORTER PERMEASE YTRF"/>
    <property type="match status" value="1"/>
</dbReference>
<feature type="transmembrane region" description="Helical" evidence="7">
    <location>
        <begin position="533"/>
        <end position="555"/>
    </location>
</feature>
<protein>
    <submittedName>
        <fullName evidence="9">FtsX-like permease family protein</fullName>
    </submittedName>
</protein>
<accession>A0A563DX98</accession>
<dbReference type="PANTHER" id="PTHR30572">
    <property type="entry name" value="MEMBRANE COMPONENT OF TRANSPORTER-RELATED"/>
    <property type="match status" value="1"/>
</dbReference>
<name>A0A563DX98_9MICO</name>
<organism evidence="9 10">
    <name type="scientific">Leekyejoonella antrihumi</name>
    <dbReference type="NCBI Taxonomy" id="1660198"/>
    <lineage>
        <taxon>Bacteria</taxon>
        <taxon>Bacillati</taxon>
        <taxon>Actinomycetota</taxon>
        <taxon>Actinomycetes</taxon>
        <taxon>Micrococcales</taxon>
        <taxon>Dermacoccaceae</taxon>
        <taxon>Leekyejoonella</taxon>
    </lineage>
</organism>
<dbReference type="OrthoDB" id="3275641at2"/>
<dbReference type="InterPro" id="IPR050250">
    <property type="entry name" value="Macrolide_Exporter_MacB"/>
</dbReference>
<evidence type="ECO:0000256" key="7">
    <source>
        <dbReference type="SAM" id="Phobius"/>
    </source>
</evidence>
<feature type="domain" description="ABC3 transporter permease C-terminal" evidence="8">
    <location>
        <begin position="320"/>
        <end position="424"/>
    </location>
</feature>
<reference evidence="9 10" key="2">
    <citation type="submission" date="2019-08" db="EMBL/GenBank/DDBJ databases">
        <title>Jejuicoccus antrihumi gen. nov., sp. nov., a new member of the family Dermacoccaceae isolated from a cave.</title>
        <authorList>
            <person name="Schumann P."/>
            <person name="Kim I.S."/>
        </authorList>
    </citation>
    <scope>NUCLEOTIDE SEQUENCE [LARGE SCALE GENOMIC DNA]</scope>
    <source>
        <strain evidence="9 10">C5-26</strain>
    </source>
</reference>
<evidence type="ECO:0000256" key="1">
    <source>
        <dbReference type="ARBA" id="ARBA00004651"/>
    </source>
</evidence>
<evidence type="ECO:0000256" key="4">
    <source>
        <dbReference type="ARBA" id="ARBA00022989"/>
    </source>
</evidence>
<reference evidence="9 10" key="1">
    <citation type="submission" date="2019-05" db="EMBL/GenBank/DDBJ databases">
        <authorList>
            <person name="Lee S.D."/>
        </authorList>
    </citation>
    <scope>NUCLEOTIDE SEQUENCE [LARGE SCALE GENOMIC DNA]</scope>
    <source>
        <strain evidence="9 10">C5-26</strain>
    </source>
</reference>
<evidence type="ECO:0000259" key="8">
    <source>
        <dbReference type="Pfam" id="PF02687"/>
    </source>
</evidence>
<keyword evidence="2" id="KW-1003">Cell membrane</keyword>
<evidence type="ECO:0000256" key="6">
    <source>
        <dbReference type="ARBA" id="ARBA00038076"/>
    </source>
</evidence>
<dbReference type="GO" id="GO:0022857">
    <property type="term" value="F:transmembrane transporter activity"/>
    <property type="evidence" value="ECO:0007669"/>
    <property type="project" value="TreeGrafter"/>
</dbReference>
<comment type="similarity">
    <text evidence="6">Belongs to the ABC-4 integral membrane protein family.</text>
</comment>
<feature type="transmembrane region" description="Helical" evidence="7">
    <location>
        <begin position="406"/>
        <end position="427"/>
    </location>
</feature>
<dbReference type="AlphaFoldDB" id="A0A563DX98"/>
<feature type="transmembrane region" description="Helical" evidence="7">
    <location>
        <begin position="969"/>
        <end position="990"/>
    </location>
</feature>
<feature type="transmembrane region" description="Helical" evidence="7">
    <location>
        <begin position="316"/>
        <end position="337"/>
    </location>
</feature>
<feature type="transmembrane region" description="Helical" evidence="7">
    <location>
        <begin position="477"/>
        <end position="499"/>
    </location>
</feature>
<keyword evidence="3 7" id="KW-0812">Transmembrane</keyword>
<evidence type="ECO:0000256" key="3">
    <source>
        <dbReference type="ARBA" id="ARBA00022692"/>
    </source>
</evidence>
<dbReference type="GO" id="GO:0005886">
    <property type="term" value="C:plasma membrane"/>
    <property type="evidence" value="ECO:0007669"/>
    <property type="project" value="UniProtKB-SubCell"/>
</dbReference>
<evidence type="ECO:0000313" key="9">
    <source>
        <dbReference type="EMBL" id="TWP34846.1"/>
    </source>
</evidence>
<dbReference type="Proteomes" id="UP000320244">
    <property type="component" value="Unassembled WGS sequence"/>
</dbReference>
<comment type="subcellular location">
    <subcellularLocation>
        <location evidence="1">Cell membrane</location>
        <topology evidence="1">Multi-pass membrane protein</topology>
    </subcellularLocation>
</comment>
<evidence type="ECO:0000256" key="5">
    <source>
        <dbReference type="ARBA" id="ARBA00023136"/>
    </source>
</evidence>
<gene>
    <name evidence="9" type="ORF">FGL98_15945</name>
</gene>
<feature type="transmembrane region" description="Helical" evidence="7">
    <location>
        <begin position="1010"/>
        <end position="1032"/>
    </location>
</feature>